<evidence type="ECO:0000313" key="3">
    <source>
        <dbReference type="Proteomes" id="UP000321577"/>
    </source>
</evidence>
<comment type="caution">
    <text evidence="2">The sequence shown here is derived from an EMBL/GenBank/DDBJ whole genome shotgun (WGS) entry which is preliminary data.</text>
</comment>
<dbReference type="AlphaFoldDB" id="A0A512M3L5"/>
<sequence>MIVEMSADTMSSIKNPSAKKAKSLERDHRTFAWEGNKSFRGLWRKKKRALTKQERRATDSVLNLAGDLKDEDIESPRRQVPRELHKTGVVTLKEALKVKTGDRAQRFSLK</sequence>
<evidence type="ECO:0000313" key="2">
    <source>
        <dbReference type="EMBL" id="GEP41288.1"/>
    </source>
</evidence>
<feature type="region of interest" description="Disordered" evidence="1">
    <location>
        <begin position="1"/>
        <end position="23"/>
    </location>
</feature>
<accession>A0A512M3L5</accession>
<organism evidence="2 3">
    <name type="scientific">Brevifollis gellanilyticus</name>
    <dbReference type="NCBI Taxonomy" id="748831"/>
    <lineage>
        <taxon>Bacteria</taxon>
        <taxon>Pseudomonadati</taxon>
        <taxon>Verrucomicrobiota</taxon>
        <taxon>Verrucomicrobiia</taxon>
        <taxon>Verrucomicrobiales</taxon>
        <taxon>Verrucomicrobiaceae</taxon>
    </lineage>
</organism>
<keyword evidence="3" id="KW-1185">Reference proteome</keyword>
<dbReference type="Proteomes" id="UP000321577">
    <property type="component" value="Unassembled WGS sequence"/>
</dbReference>
<protein>
    <submittedName>
        <fullName evidence="2">Uncharacterized protein</fullName>
    </submittedName>
</protein>
<proteinExistence type="predicted"/>
<name>A0A512M3L5_9BACT</name>
<dbReference type="EMBL" id="BKAG01000002">
    <property type="protein sequence ID" value="GEP41288.1"/>
    <property type="molecule type" value="Genomic_DNA"/>
</dbReference>
<reference evidence="2 3" key="1">
    <citation type="submission" date="2019-07" db="EMBL/GenBank/DDBJ databases">
        <title>Whole genome shotgun sequence of Brevifollis gellanilyticus NBRC 108608.</title>
        <authorList>
            <person name="Hosoyama A."/>
            <person name="Uohara A."/>
            <person name="Ohji S."/>
            <person name="Ichikawa N."/>
        </authorList>
    </citation>
    <scope>NUCLEOTIDE SEQUENCE [LARGE SCALE GENOMIC DNA]</scope>
    <source>
        <strain evidence="2 3">NBRC 108608</strain>
    </source>
</reference>
<evidence type="ECO:0000256" key="1">
    <source>
        <dbReference type="SAM" id="MobiDB-lite"/>
    </source>
</evidence>
<gene>
    <name evidence="2" type="ORF">BGE01nite_05790</name>
</gene>